<protein>
    <submittedName>
        <fullName evidence="2">Uncharacterized protein</fullName>
    </submittedName>
</protein>
<sequence>MKATAFKFIARVTLAVALSSSSLANASTPDAPRLGELVPSLDRKTLKQQEAAGRDKLRVLLDNPAGQDIQLIRANPAIVSEATKLFSVPLPDGRQPKFQLRHYTPPESPSDSGVPGKRPKYTPAAYWFGYKEPDEKAPSPIASSDNVDASNFIFLARRGDSLRGRMVVNGQLYLLEDVGNGQHGFMKIDEAQGLPCMVLENEPNGQEHATGAISPVSDIKAEHEIGVLLVTTQRANELTNPSAVDIMMDEIRYFSEMGNQGYGLSLKLNVASPFASEAQDSAGHASKDILDDFRNMKTPATQHVAELRESARADVVIVGAYNVEAKEVTYQEARKDTAFYVFNVKAPQYFFHGFGHLMGVRHVWKDGDMDLDPPYQHGFLSKEFEGKCYASIGFDPIDCVAPGCEIIHRWSDPNLNMRFGRFGDPQHSDEIRYLNERAAEIESFY</sequence>
<accession>A0A923G517</accession>
<dbReference type="AlphaFoldDB" id="A0A923G517"/>
<dbReference type="RefSeq" id="WP_186731755.1">
    <property type="nucleotide sequence ID" value="NZ_JABWRJ020000003.1"/>
</dbReference>
<reference evidence="2" key="2">
    <citation type="submission" date="2020-07" db="EMBL/GenBank/DDBJ databases">
        <authorList>
            <person name="Lood C."/>
            <person name="Girard L."/>
        </authorList>
    </citation>
    <scope>NUCLEOTIDE SEQUENCE</scope>
    <source>
        <strain evidence="2">BW13M1</strain>
    </source>
</reference>
<comment type="caution">
    <text evidence="2">The sequence shown here is derived from an EMBL/GenBank/DDBJ whole genome shotgun (WGS) entry which is preliminary data.</text>
</comment>
<reference evidence="2" key="1">
    <citation type="journal article" date="2020" name="Microorganisms">
        <title>Reliable Identification of Environmental Pseudomonas Isolates Using the rpoD Gene.</title>
        <authorList>
            <consortium name="The Broad Institute Genome Sequencing Platform"/>
            <person name="Girard L."/>
            <person name="Lood C."/>
            <person name="Rokni-Zadeh H."/>
            <person name="van Noort V."/>
            <person name="Lavigne R."/>
            <person name="De Mot R."/>
        </authorList>
    </citation>
    <scope>NUCLEOTIDE SEQUENCE</scope>
    <source>
        <strain evidence="2">BW13M1</strain>
    </source>
</reference>
<feature type="chain" id="PRO_5037908424" evidence="1">
    <location>
        <begin position="27"/>
        <end position="445"/>
    </location>
</feature>
<dbReference type="EMBL" id="JABWRJ010000001">
    <property type="protein sequence ID" value="MBC3444275.1"/>
    <property type="molecule type" value="Genomic_DNA"/>
</dbReference>
<evidence type="ECO:0000313" key="2">
    <source>
        <dbReference type="EMBL" id="MBC3444275.1"/>
    </source>
</evidence>
<evidence type="ECO:0000256" key="1">
    <source>
        <dbReference type="SAM" id="SignalP"/>
    </source>
</evidence>
<gene>
    <name evidence="2" type="ORF">HU751_00720</name>
</gene>
<proteinExistence type="predicted"/>
<organism evidence="2">
    <name type="scientific">Pseudomonas peradeniyensis</name>
    <dbReference type="NCBI Taxonomy" id="2745488"/>
    <lineage>
        <taxon>Bacteria</taxon>
        <taxon>Pseudomonadati</taxon>
        <taxon>Pseudomonadota</taxon>
        <taxon>Gammaproteobacteria</taxon>
        <taxon>Pseudomonadales</taxon>
        <taxon>Pseudomonadaceae</taxon>
        <taxon>Pseudomonas</taxon>
    </lineage>
</organism>
<keyword evidence="1" id="KW-0732">Signal</keyword>
<name>A0A923G517_9PSED</name>
<feature type="signal peptide" evidence="1">
    <location>
        <begin position="1"/>
        <end position="26"/>
    </location>
</feature>